<proteinExistence type="predicted"/>
<name>A0A5K1K614_9APHY</name>
<evidence type="ECO:0000256" key="1">
    <source>
        <dbReference type="SAM" id="MobiDB-lite"/>
    </source>
</evidence>
<accession>A0A5K1K614</accession>
<organism evidence="2">
    <name type="scientific">Ganoderma boninense</name>
    <dbReference type="NCBI Taxonomy" id="34458"/>
    <lineage>
        <taxon>Eukaryota</taxon>
        <taxon>Fungi</taxon>
        <taxon>Dikarya</taxon>
        <taxon>Basidiomycota</taxon>
        <taxon>Agaricomycotina</taxon>
        <taxon>Agaricomycetes</taxon>
        <taxon>Polyporales</taxon>
        <taxon>Polyporaceae</taxon>
        <taxon>Ganoderma</taxon>
    </lineage>
</organism>
<dbReference type="AlphaFoldDB" id="A0A5K1K614"/>
<sequence length="153" mass="16428">MFSVRTWPDDQPPGIPASSEPRLKVKVEGDSHMIEIDSAPASGLASGSGSGFESGVSSGPRLRRDDMDLNLDDRPPSAARAFLDGLRRPLGHAARHLHALGVVSEADLDLICTMPDAWDELGELLTRSGVSVIEWLMVKEAFKGRARLVSAVV</sequence>
<dbReference type="EMBL" id="LR729659">
    <property type="protein sequence ID" value="VWP01783.1"/>
    <property type="molecule type" value="Genomic_DNA"/>
</dbReference>
<feature type="region of interest" description="Disordered" evidence="1">
    <location>
        <begin position="36"/>
        <end position="74"/>
    </location>
</feature>
<feature type="compositionally biased region" description="Basic and acidic residues" evidence="1">
    <location>
        <begin position="62"/>
        <end position="74"/>
    </location>
</feature>
<dbReference type="EC" id="3.6.3.-" evidence="2"/>
<evidence type="ECO:0000313" key="2">
    <source>
        <dbReference type="EMBL" id="VWP01783.1"/>
    </source>
</evidence>
<gene>
    <name evidence="2" type="primary">G4NI28</name>
</gene>
<keyword evidence="2" id="KW-0378">Hydrolase</keyword>
<dbReference type="GO" id="GO:0016787">
    <property type="term" value="F:hydrolase activity"/>
    <property type="evidence" value="ECO:0007669"/>
    <property type="project" value="UniProtKB-KW"/>
</dbReference>
<protein>
    <submittedName>
        <fullName evidence="2">Cation-transporting ATPase (EC)</fullName>
        <ecNumber evidence="2">3.6.3.-</ecNumber>
    </submittedName>
</protein>
<reference evidence="2" key="1">
    <citation type="submission" date="2019-10" db="EMBL/GenBank/DDBJ databases">
        <authorList>
            <person name="Nor Muhammad N."/>
        </authorList>
    </citation>
    <scope>NUCLEOTIDE SEQUENCE</scope>
</reference>
<feature type="region of interest" description="Disordered" evidence="1">
    <location>
        <begin position="1"/>
        <end position="23"/>
    </location>
</feature>